<evidence type="ECO:0000256" key="3">
    <source>
        <dbReference type="ARBA" id="ARBA00022989"/>
    </source>
</evidence>
<name>A0ABP7YR29_9ACTN</name>
<feature type="transmembrane region" description="Helical" evidence="6">
    <location>
        <begin position="39"/>
        <end position="60"/>
    </location>
</feature>
<evidence type="ECO:0000256" key="4">
    <source>
        <dbReference type="ARBA" id="ARBA00023136"/>
    </source>
</evidence>
<reference evidence="8" key="1">
    <citation type="journal article" date="2019" name="Int. J. Syst. Evol. Microbiol.">
        <title>The Global Catalogue of Microorganisms (GCM) 10K type strain sequencing project: providing services to taxonomists for standard genome sequencing and annotation.</title>
        <authorList>
            <consortium name="The Broad Institute Genomics Platform"/>
            <consortium name="The Broad Institute Genome Sequencing Center for Infectious Disease"/>
            <person name="Wu L."/>
            <person name="Ma J."/>
        </authorList>
    </citation>
    <scope>NUCLEOTIDE SEQUENCE [LARGE SCALE GENOMIC DNA]</scope>
    <source>
        <strain evidence="8">JCM 17316</strain>
    </source>
</reference>
<dbReference type="RefSeq" id="WP_345021120.1">
    <property type="nucleotide sequence ID" value="NZ_BAABDO010000032.1"/>
</dbReference>
<dbReference type="EMBL" id="BAABDO010000032">
    <property type="protein sequence ID" value="GAA4140022.1"/>
    <property type="molecule type" value="Genomic_DNA"/>
</dbReference>
<dbReference type="Proteomes" id="UP001500266">
    <property type="component" value="Unassembled WGS sequence"/>
</dbReference>
<keyword evidence="4 6" id="KW-0472">Membrane</keyword>
<comment type="caution">
    <text evidence="7">The sequence shown here is derived from an EMBL/GenBank/DDBJ whole genome shotgun (WGS) entry which is preliminary data.</text>
</comment>
<accession>A0ABP7YR29</accession>
<feature type="region of interest" description="Disordered" evidence="5">
    <location>
        <begin position="1"/>
        <end position="32"/>
    </location>
</feature>
<dbReference type="Pfam" id="PF09685">
    <property type="entry name" value="MamF_MmsF"/>
    <property type="match status" value="1"/>
</dbReference>
<evidence type="ECO:0000256" key="2">
    <source>
        <dbReference type="ARBA" id="ARBA00022692"/>
    </source>
</evidence>
<evidence type="ECO:0000256" key="1">
    <source>
        <dbReference type="ARBA" id="ARBA00004141"/>
    </source>
</evidence>
<comment type="subcellular location">
    <subcellularLocation>
        <location evidence="1">Membrane</location>
        <topology evidence="1">Multi-pass membrane protein</topology>
    </subcellularLocation>
</comment>
<evidence type="ECO:0000313" key="7">
    <source>
        <dbReference type="EMBL" id="GAA4140022.1"/>
    </source>
</evidence>
<evidence type="ECO:0000256" key="6">
    <source>
        <dbReference type="SAM" id="Phobius"/>
    </source>
</evidence>
<protein>
    <recommendedName>
        <fullName evidence="9">DUF4870 domain-containing protein</fullName>
    </recommendedName>
</protein>
<evidence type="ECO:0000256" key="5">
    <source>
        <dbReference type="SAM" id="MobiDB-lite"/>
    </source>
</evidence>
<gene>
    <name evidence="7" type="ORF">GCM10022416_26840</name>
</gene>
<evidence type="ECO:0000313" key="8">
    <source>
        <dbReference type="Proteomes" id="UP001500266"/>
    </source>
</evidence>
<keyword evidence="8" id="KW-1185">Reference proteome</keyword>
<feature type="transmembrane region" description="Helical" evidence="6">
    <location>
        <begin position="72"/>
        <end position="92"/>
    </location>
</feature>
<organism evidence="7 8">
    <name type="scientific">Actinomadura keratinilytica</name>
    <dbReference type="NCBI Taxonomy" id="547461"/>
    <lineage>
        <taxon>Bacteria</taxon>
        <taxon>Bacillati</taxon>
        <taxon>Actinomycetota</taxon>
        <taxon>Actinomycetes</taxon>
        <taxon>Streptosporangiales</taxon>
        <taxon>Thermomonosporaceae</taxon>
        <taxon>Actinomadura</taxon>
    </lineage>
</organism>
<sequence length="139" mass="14965">MAYGPPPSPGYGHQPLPPAAAPGHRGHPQGPSGHDDMTWALMAYVGQFVVSVIAPLVVYVGRGRSPFVRWHAAQGLNMGVAAVAVWVVGALLSLLVEVLIWVPLVFSLVTFVFLVYAARAANRGEFRRVPSIIAWPLFK</sequence>
<dbReference type="InterPro" id="IPR019109">
    <property type="entry name" value="MamF_MmsF"/>
</dbReference>
<feature type="transmembrane region" description="Helical" evidence="6">
    <location>
        <begin position="98"/>
        <end position="118"/>
    </location>
</feature>
<keyword evidence="3 6" id="KW-1133">Transmembrane helix</keyword>
<evidence type="ECO:0008006" key="9">
    <source>
        <dbReference type="Google" id="ProtNLM"/>
    </source>
</evidence>
<proteinExistence type="predicted"/>
<feature type="compositionally biased region" description="Pro residues" evidence="5">
    <location>
        <begin position="1"/>
        <end position="20"/>
    </location>
</feature>
<keyword evidence="2 6" id="KW-0812">Transmembrane</keyword>